<proteinExistence type="inferred from homology"/>
<dbReference type="GO" id="GO:0000776">
    <property type="term" value="C:kinetochore"/>
    <property type="evidence" value="ECO:0007669"/>
    <property type="project" value="InterPro"/>
</dbReference>
<organism evidence="5 6">
    <name type="scientific">Nepenthes gracilis</name>
    <name type="common">Slender pitcher plant</name>
    <dbReference type="NCBI Taxonomy" id="150966"/>
    <lineage>
        <taxon>Eukaryota</taxon>
        <taxon>Viridiplantae</taxon>
        <taxon>Streptophyta</taxon>
        <taxon>Embryophyta</taxon>
        <taxon>Tracheophyta</taxon>
        <taxon>Spermatophyta</taxon>
        <taxon>Magnoliopsida</taxon>
        <taxon>eudicotyledons</taxon>
        <taxon>Gunneridae</taxon>
        <taxon>Pentapetalae</taxon>
        <taxon>Caryophyllales</taxon>
        <taxon>Nepenthaceae</taxon>
        <taxon>Nepenthes</taxon>
    </lineage>
</organism>
<evidence type="ECO:0000313" key="5">
    <source>
        <dbReference type="EMBL" id="GMH03659.1"/>
    </source>
</evidence>
<dbReference type="PANTHER" id="PTHR16684">
    <property type="entry name" value="CENTROMERE PROTEIN C"/>
    <property type="match status" value="1"/>
</dbReference>
<keyword evidence="3" id="KW-0539">Nucleus</keyword>
<evidence type="ECO:0000256" key="1">
    <source>
        <dbReference type="ARBA" id="ARBA00004123"/>
    </source>
</evidence>
<dbReference type="InterPro" id="IPR028386">
    <property type="entry name" value="CENP-C/Mif2/cnp3"/>
</dbReference>
<comment type="similarity">
    <text evidence="2">Belongs to the CENP-C/MIF2 family.</text>
</comment>
<name>A0AAD3XGE0_NEPGR</name>
<feature type="compositionally biased region" description="Polar residues" evidence="4">
    <location>
        <begin position="327"/>
        <end position="353"/>
    </location>
</feature>
<evidence type="ECO:0000313" key="6">
    <source>
        <dbReference type="Proteomes" id="UP001279734"/>
    </source>
</evidence>
<feature type="region of interest" description="Disordered" evidence="4">
    <location>
        <begin position="637"/>
        <end position="658"/>
    </location>
</feature>
<dbReference type="Proteomes" id="UP001279734">
    <property type="component" value="Unassembled WGS sequence"/>
</dbReference>
<protein>
    <recommendedName>
        <fullName evidence="7">Centromere protein C</fullName>
    </recommendedName>
</protein>
<dbReference type="EMBL" id="BSYO01000004">
    <property type="protein sequence ID" value="GMH03659.1"/>
    <property type="molecule type" value="Genomic_DNA"/>
</dbReference>
<evidence type="ECO:0000256" key="3">
    <source>
        <dbReference type="ARBA" id="ARBA00023242"/>
    </source>
</evidence>
<dbReference type="GO" id="GO:0051455">
    <property type="term" value="P:spindle attachment to meiosis I kinetochore"/>
    <property type="evidence" value="ECO:0007669"/>
    <property type="project" value="TreeGrafter"/>
</dbReference>
<dbReference type="GO" id="GO:0019237">
    <property type="term" value="F:centromeric DNA binding"/>
    <property type="evidence" value="ECO:0007669"/>
    <property type="project" value="InterPro"/>
</dbReference>
<evidence type="ECO:0000256" key="4">
    <source>
        <dbReference type="SAM" id="MobiDB-lite"/>
    </source>
</evidence>
<dbReference type="PANTHER" id="PTHR16684:SF11">
    <property type="entry name" value="CENTROMERE PROTEIN C"/>
    <property type="match status" value="1"/>
</dbReference>
<comment type="caution">
    <text evidence="5">The sequence shown here is derived from an EMBL/GenBank/DDBJ whole genome shotgun (WGS) entry which is preliminary data.</text>
</comment>
<reference evidence="5" key="1">
    <citation type="submission" date="2023-05" db="EMBL/GenBank/DDBJ databases">
        <title>Nepenthes gracilis genome sequencing.</title>
        <authorList>
            <person name="Fukushima K."/>
        </authorList>
    </citation>
    <scope>NUCLEOTIDE SEQUENCE</scope>
    <source>
        <strain evidence="5">SING2019-196</strain>
    </source>
</reference>
<accession>A0AAD3XGE0</accession>
<sequence length="821" mass="91007">MVSDPANPDPVDPLAGFSILSLFPRTFNFSTAEHKFADGDIDSVHAYLKDMELRSPNKLLEQAKTILDGNSGLLDTDDASIMIFVDKNEPAAAGGKGEPHERRPALGRKRAQFVLKPNSRQPIVSLKPRVDVDQLQDPEEYFLAIEKLENAEKEMRIQRGIAMKELDQNILSMARPRRPGLLGKSASYKHRYSTASCNDDEPYLSSQKTVMQEAVSFGDSMQPETANPNISSQGRGISGLTATVEDEVKMLFDELLSGDYEDINGDEALNLLKECLHIKPINLDKLCLPDLHDIRQCQSDPLASISLMKNPTSKSFLTKDPLPITKVYSSPPRNSSSDEPINKQSDQVDTGNELTDSWRSKCLLYENGNVTVTPDYSHHLEAGISDPLVDPVEYNCRGLDASSLVELGSKMADNSTDNNACGLCNEAFGNTSKPNKLENQMPEAMQFVQIEHGVQGSVMEKSDNDIEESVAASFDHEMDDTPSSAQDGFHEQSTEMPEAVQFVQLEREVQSFVMKKSENHIEEIIVAPFDHEVNDEPLSAHDGCHEQSIEMPDAVQFVQLKHEVQGSAMEKSDDHIGEDFAASFDHEVNDEPLIAPDGCHVQSIETNPEASKIKSAEIREVELCTHGNDLKLAVDERREPKATLHNPHKRKEHSPGQQIAEKSIAAAINQEVDKPSSTLDGCPEQLIEKSTEISKSQLSGNREVDVPSHGHTSKMAVDERGETKLGQPAPCKRRECSHRQSLAVAGTNWESGVRRSTRIKVKPLEYWKGERLLYGRIHKSLVTVIGLKYASPSRSGSKRSLKVKSYVSDEYKELVEVAALH</sequence>
<comment type="subcellular location">
    <subcellularLocation>
        <location evidence="1">Nucleus</location>
    </subcellularLocation>
</comment>
<dbReference type="GO" id="GO:0051382">
    <property type="term" value="P:kinetochore assembly"/>
    <property type="evidence" value="ECO:0007669"/>
    <property type="project" value="InterPro"/>
</dbReference>
<feature type="region of interest" description="Disordered" evidence="4">
    <location>
        <begin position="323"/>
        <end position="353"/>
    </location>
</feature>
<evidence type="ECO:0000256" key="2">
    <source>
        <dbReference type="ARBA" id="ARBA00010291"/>
    </source>
</evidence>
<keyword evidence="6" id="KW-1185">Reference proteome</keyword>
<evidence type="ECO:0008006" key="7">
    <source>
        <dbReference type="Google" id="ProtNLM"/>
    </source>
</evidence>
<dbReference type="AlphaFoldDB" id="A0AAD3XGE0"/>
<dbReference type="GO" id="GO:0005634">
    <property type="term" value="C:nucleus"/>
    <property type="evidence" value="ECO:0007669"/>
    <property type="project" value="UniProtKB-SubCell"/>
</dbReference>
<gene>
    <name evidence="5" type="ORF">Nepgr_005498</name>
</gene>
<dbReference type="GO" id="GO:0051315">
    <property type="term" value="P:attachment of mitotic spindle microtubules to kinetochore"/>
    <property type="evidence" value="ECO:0007669"/>
    <property type="project" value="TreeGrafter"/>
</dbReference>